<reference evidence="3" key="2">
    <citation type="submission" date="2020-08" db="EMBL/GenBank/DDBJ databases">
        <authorList>
            <person name="Kikuchi T."/>
        </authorList>
    </citation>
    <scope>NUCLEOTIDE SEQUENCE</scope>
    <source>
        <strain evidence="2">Ka4C1</strain>
    </source>
</reference>
<dbReference type="WBParaSite" id="BXY_0532100.1">
    <property type="protein sequence ID" value="BXY_0532100.1"/>
    <property type="gene ID" value="BXY_0532100"/>
</dbReference>
<name>A0A1I7RX57_BURXY</name>
<dbReference type="Proteomes" id="UP000095284">
    <property type="component" value="Unplaced"/>
</dbReference>
<evidence type="ECO:0000313" key="3">
    <source>
        <dbReference type="EMBL" id="CAG9121339.1"/>
    </source>
</evidence>
<dbReference type="Proteomes" id="UP000659654">
    <property type="component" value="Unassembled WGS sequence"/>
</dbReference>
<evidence type="ECO:0000313" key="6">
    <source>
        <dbReference type="WBParaSite" id="BXY_0532100.1"/>
    </source>
</evidence>
<reference evidence="6" key="1">
    <citation type="submission" date="2016-11" db="UniProtKB">
        <authorList>
            <consortium name="WormBaseParasite"/>
        </authorList>
    </citation>
    <scope>IDENTIFICATION</scope>
</reference>
<dbReference type="Proteomes" id="UP000582659">
    <property type="component" value="Unassembled WGS sequence"/>
</dbReference>
<organism evidence="4 6">
    <name type="scientific">Bursaphelenchus xylophilus</name>
    <name type="common">Pinewood nematode worm</name>
    <name type="synonym">Aphelenchoides xylophilus</name>
    <dbReference type="NCBI Taxonomy" id="6326"/>
    <lineage>
        <taxon>Eukaryota</taxon>
        <taxon>Metazoa</taxon>
        <taxon>Ecdysozoa</taxon>
        <taxon>Nematoda</taxon>
        <taxon>Chromadorea</taxon>
        <taxon>Rhabditida</taxon>
        <taxon>Tylenchina</taxon>
        <taxon>Tylenchomorpha</taxon>
        <taxon>Aphelenchoidea</taxon>
        <taxon>Aphelenchoididae</taxon>
        <taxon>Bursaphelenchus</taxon>
    </lineage>
</organism>
<sequence length="141" mass="15579">MCSVRIRGGLEWPLIIENYGASRTFQKVLPSGILAGDSLVCSAKNNRPKLAPRIIEEERGSGFKTSKNTPQDIQCLTAEVAVPHALLIPYNEPLKTPEKRHLDQLKPFRSTIGPPQTARSESPSNALKPSIPAHGYNLRRK</sequence>
<evidence type="ECO:0000256" key="1">
    <source>
        <dbReference type="SAM" id="MobiDB-lite"/>
    </source>
</evidence>
<feature type="compositionally biased region" description="Basic and acidic residues" evidence="1">
    <location>
        <begin position="97"/>
        <end position="106"/>
    </location>
</feature>
<dbReference type="EMBL" id="CAJFCV020000005">
    <property type="protein sequence ID" value="CAG9121339.1"/>
    <property type="molecule type" value="Genomic_DNA"/>
</dbReference>
<protein>
    <submittedName>
        <fullName evidence="2">(pine wood nematode) hypothetical protein</fullName>
    </submittedName>
</protein>
<evidence type="ECO:0000313" key="2">
    <source>
        <dbReference type="EMBL" id="CAD5230422.1"/>
    </source>
</evidence>
<gene>
    <name evidence="2" type="ORF">BXYJ_LOCUS10979</name>
</gene>
<dbReference type="AlphaFoldDB" id="A0A1I7RX57"/>
<keyword evidence="5" id="KW-1185">Reference proteome</keyword>
<feature type="compositionally biased region" description="Polar residues" evidence="1">
    <location>
        <begin position="113"/>
        <end position="127"/>
    </location>
</feature>
<feature type="region of interest" description="Disordered" evidence="1">
    <location>
        <begin position="97"/>
        <end position="141"/>
    </location>
</feature>
<evidence type="ECO:0000313" key="5">
    <source>
        <dbReference type="Proteomes" id="UP000659654"/>
    </source>
</evidence>
<accession>A0A1I7RX57</accession>
<evidence type="ECO:0000313" key="4">
    <source>
        <dbReference type="Proteomes" id="UP000095284"/>
    </source>
</evidence>
<proteinExistence type="predicted"/>
<dbReference type="EMBL" id="CAJFDI010000005">
    <property type="protein sequence ID" value="CAD5230422.1"/>
    <property type="molecule type" value="Genomic_DNA"/>
</dbReference>